<comment type="caution">
    <text evidence="2">The sequence shown here is derived from an EMBL/GenBank/DDBJ whole genome shotgun (WGS) entry which is preliminary data.</text>
</comment>
<dbReference type="EMBL" id="JAEHOE010000030">
    <property type="protein sequence ID" value="KAG2494583.1"/>
    <property type="molecule type" value="Genomic_DNA"/>
</dbReference>
<feature type="compositionally biased region" description="Low complexity" evidence="1">
    <location>
        <begin position="223"/>
        <end position="234"/>
    </location>
</feature>
<feature type="compositionally biased region" description="Gly residues" evidence="1">
    <location>
        <begin position="906"/>
        <end position="916"/>
    </location>
</feature>
<feature type="region of interest" description="Disordered" evidence="1">
    <location>
        <begin position="648"/>
        <end position="722"/>
    </location>
</feature>
<keyword evidence="3" id="KW-1185">Reference proteome</keyword>
<evidence type="ECO:0000313" key="3">
    <source>
        <dbReference type="Proteomes" id="UP000612055"/>
    </source>
</evidence>
<feature type="compositionally biased region" description="Polar residues" evidence="1">
    <location>
        <begin position="531"/>
        <end position="541"/>
    </location>
</feature>
<evidence type="ECO:0000313" key="2">
    <source>
        <dbReference type="EMBL" id="KAG2494583.1"/>
    </source>
</evidence>
<dbReference type="OrthoDB" id="541424at2759"/>
<gene>
    <name evidence="2" type="ORF">HYH03_007349</name>
</gene>
<feature type="region of interest" description="Disordered" evidence="1">
    <location>
        <begin position="84"/>
        <end position="111"/>
    </location>
</feature>
<evidence type="ECO:0000256" key="1">
    <source>
        <dbReference type="SAM" id="MobiDB-lite"/>
    </source>
</evidence>
<proteinExistence type="predicted"/>
<feature type="compositionally biased region" description="Low complexity" evidence="1">
    <location>
        <begin position="199"/>
        <end position="209"/>
    </location>
</feature>
<feature type="compositionally biased region" description="Gly residues" evidence="1">
    <location>
        <begin position="677"/>
        <end position="698"/>
    </location>
</feature>
<dbReference type="AlphaFoldDB" id="A0A835Y279"/>
<name>A0A835Y279_9CHLO</name>
<protein>
    <submittedName>
        <fullName evidence="2">Uncharacterized protein</fullName>
    </submittedName>
</protein>
<feature type="region of interest" description="Disordered" evidence="1">
    <location>
        <begin position="896"/>
        <end position="916"/>
    </location>
</feature>
<organism evidence="2 3">
    <name type="scientific">Edaphochlamys debaryana</name>
    <dbReference type="NCBI Taxonomy" id="47281"/>
    <lineage>
        <taxon>Eukaryota</taxon>
        <taxon>Viridiplantae</taxon>
        <taxon>Chlorophyta</taxon>
        <taxon>core chlorophytes</taxon>
        <taxon>Chlorophyceae</taxon>
        <taxon>CS clade</taxon>
        <taxon>Chlamydomonadales</taxon>
        <taxon>Chlamydomonadales incertae sedis</taxon>
        <taxon>Edaphochlamys</taxon>
    </lineage>
</organism>
<feature type="region of interest" description="Disordered" evidence="1">
    <location>
        <begin position="525"/>
        <end position="562"/>
    </location>
</feature>
<reference evidence="2" key="1">
    <citation type="journal article" date="2020" name="bioRxiv">
        <title>Comparative genomics of Chlamydomonas.</title>
        <authorList>
            <person name="Craig R.J."/>
            <person name="Hasan A.R."/>
            <person name="Ness R.W."/>
            <person name="Keightley P.D."/>
        </authorList>
    </citation>
    <scope>NUCLEOTIDE SEQUENCE</scope>
    <source>
        <strain evidence="2">CCAP 11/70</strain>
    </source>
</reference>
<sequence length="992" mass="101933">MMLSLIGHGASRHAGMPRRGASFGFVMEFGRTTAELESGEGGRGLCSSTEPTLSGELELELEPEQPMPVPEPAPVPAPALVPAQERSVQAEPAPCEEQTAPTPSKDQLAASEEPAPLRLIQYEADERFVLVRLALGVSAANAQSCSCSLVADWRTRVVNELLPSTFLLLSAEVRWHSASPNARRGTLSTPPRGASHCIPASSPAASAASRLALPTGGSGGGVTPSTQTTVTATASRDSSSEQPHAADPDPPLLERGSLGDDDSGPAPHIVQQPQQDLAVLLEVMCKLDIDSACEGGGGGGRRQGGECWGEEEEADGLRRALLQRLCGGSTALPRRVAAALCGAEPDPDADDGLVVTVQAEDLLFLEYTYSGSSRAWLPLHCMPTDPLCLPPPPPLGVGGGRYCAIQVSLRPGVVLLGPRHPAPAPAPAYTAEPVSAVAAAALLDGRAGQQGAGAAAAVGMSVPVAVVIEERRSPLLEVWPEEFLRAEPERLEAHLYGSNRAFASVLIGTAPSTASVMSGVAAGADGRSPVVSVTRQPQQISAAGPPRRRLSEPGFDPDSPSSVRLIRRVGSVTVTLPYGEADAEPYVGLLVVEVWRGGVLCGVGHASVAERSATNGVGCGGFAPGSYAGLLAAPEVWAAEAAALAASTPSSPPALTPASGEPSPPLGHLRSLSRCPYGGGSGPGSDDGSGGDEGGNRFGGSTSDDSREVGAEGLEEPVAGSSSIAQDPRNLLLQDLGLFMVYAYAQRSDSLADWFKRLHMRSRLLLHESLLRAGCRVADAAAEGGHACLAAALRAALRSLGCADRELLSGGVKRPAGLPLLHLALLSCRREMVSAVVQWCLEASCGAKSWLKPVTVVLPPHLAPAFLAALAAAGGEVPPAVHTAVPYEPFMSAPLAPNGQASKGQPDGGRGGYGGWDEGADLVEGSEYVSVTVEPVRLAAAQGLLDVIAPLAPPPMHMPMPMPVPAGLMHMPAGGFGPAGMGSEREGWARPA</sequence>
<dbReference type="Proteomes" id="UP000612055">
    <property type="component" value="Unassembled WGS sequence"/>
</dbReference>
<accession>A0A835Y279</accession>
<feature type="region of interest" description="Disordered" evidence="1">
    <location>
        <begin position="35"/>
        <end position="54"/>
    </location>
</feature>
<feature type="region of interest" description="Disordered" evidence="1">
    <location>
        <begin position="181"/>
        <end position="269"/>
    </location>
</feature>